<dbReference type="Proteomes" id="UP000066042">
    <property type="component" value="Chromosome"/>
</dbReference>
<dbReference type="EMBL" id="CP013050">
    <property type="protein sequence ID" value="ALM75540.1"/>
    <property type="molecule type" value="Genomic_DNA"/>
</dbReference>
<keyword evidence="1" id="KW-0175">Coiled coil</keyword>
<accession>A0A0S1XCQ9</accession>
<gene>
    <name evidence="2" type="ORF">TBCH5v1_1627</name>
</gene>
<dbReference type="PATRIC" id="fig|55802.8.peg.1607"/>
<reference evidence="2 3" key="1">
    <citation type="journal article" date="2016" name="Genome Announc.">
        <title>Complete genome sequence of the hyperthermophilic and piezophilic archaeon Thermococcus barophilus Ch5, capable of growth at the expense of hydrogenogenesis from carbon monoxide and formate.</title>
        <authorList>
            <person name="Oger P."/>
            <person name="Sokolova T.G."/>
            <person name="Kozhevnikova D.A."/>
            <person name="Taranov E.A."/>
            <person name="Vannier P."/>
            <person name="Lee H.S."/>
            <person name="Kwon K.K."/>
            <person name="Kang S.G."/>
            <person name="Lee J.H."/>
            <person name="Bonch-Osmolovskaya E.A."/>
            <person name="Lebedinsky A.V."/>
        </authorList>
    </citation>
    <scope>NUCLEOTIDE SEQUENCE [LARGE SCALE GENOMIC DNA]</scope>
    <source>
        <strain evidence="3">Ch5</strain>
    </source>
</reference>
<evidence type="ECO:0000313" key="3">
    <source>
        <dbReference type="Proteomes" id="UP000066042"/>
    </source>
</evidence>
<evidence type="ECO:0000313" key="2">
    <source>
        <dbReference type="EMBL" id="ALM75540.1"/>
    </source>
</evidence>
<feature type="coiled-coil region" evidence="1">
    <location>
        <begin position="24"/>
        <end position="91"/>
    </location>
</feature>
<dbReference type="AlphaFoldDB" id="A0A0S1XCQ9"/>
<protein>
    <submittedName>
        <fullName evidence="2">Uncharacterized protein</fullName>
    </submittedName>
</protein>
<sequence>MECDVMVRLWKSKEEKEIERKVRMRKAKMALKQYINNLENFKRRVFLQGKEAAKLGDEALLKRSAVKYLALEQRIKQAKRLLLLIEEAELQRELVKVSADFIQFSKDIVQSIAEGPGAEDVAKIQVEFEKAMSKVENLDEALGTMLDLTSESILTGNFDVETIEAAEGLMVSSASKELEPGRRLKEIENMMRE</sequence>
<organism evidence="2 3">
    <name type="scientific">Thermococcus barophilus</name>
    <dbReference type="NCBI Taxonomy" id="55802"/>
    <lineage>
        <taxon>Archaea</taxon>
        <taxon>Methanobacteriati</taxon>
        <taxon>Methanobacteriota</taxon>
        <taxon>Thermococci</taxon>
        <taxon>Thermococcales</taxon>
        <taxon>Thermococcaceae</taxon>
        <taxon>Thermococcus</taxon>
    </lineage>
</organism>
<evidence type="ECO:0000256" key="1">
    <source>
        <dbReference type="SAM" id="Coils"/>
    </source>
</evidence>
<name>A0A0S1XCQ9_THEBA</name>
<proteinExistence type="predicted"/>
<dbReference type="STRING" id="55802.TBCH5v1_1627"/>